<dbReference type="NCBIfam" id="TIGR00593">
    <property type="entry name" value="pola"/>
    <property type="match status" value="1"/>
</dbReference>
<keyword evidence="9" id="KW-0378">Hydrolase</keyword>
<evidence type="ECO:0000256" key="5">
    <source>
        <dbReference type="ARBA" id="ARBA00022695"/>
    </source>
</evidence>
<dbReference type="InterPro" id="IPR036397">
    <property type="entry name" value="RNaseH_sf"/>
</dbReference>
<keyword evidence="6 16" id="KW-0235">DNA replication</keyword>
<dbReference type="AlphaFoldDB" id="I9WCB0"/>
<organism evidence="20 21">
    <name type="scientific">Helicobacter pylori Hp P-4</name>
    <dbReference type="NCBI Taxonomy" id="992075"/>
    <lineage>
        <taxon>Bacteria</taxon>
        <taxon>Pseudomonadati</taxon>
        <taxon>Campylobacterota</taxon>
        <taxon>Epsilonproteobacteria</taxon>
        <taxon>Campylobacterales</taxon>
        <taxon>Helicobacteraceae</taxon>
        <taxon>Helicobacter</taxon>
    </lineage>
</organism>
<evidence type="ECO:0000256" key="12">
    <source>
        <dbReference type="ARBA" id="ARBA00023125"/>
    </source>
</evidence>
<evidence type="ECO:0000313" key="20">
    <source>
        <dbReference type="EMBL" id="EJC03567.1"/>
    </source>
</evidence>
<keyword evidence="8 16" id="KW-0227">DNA damage</keyword>
<feature type="domain" description="5'-3' exonuclease" evidence="18">
    <location>
        <begin position="6"/>
        <end position="266"/>
    </location>
</feature>
<evidence type="ECO:0000256" key="3">
    <source>
        <dbReference type="ARBA" id="ARBA00020311"/>
    </source>
</evidence>
<dbReference type="SUPFAM" id="SSF53098">
    <property type="entry name" value="Ribonuclease H-like"/>
    <property type="match status" value="1"/>
</dbReference>
<dbReference type="SMART" id="SM00474">
    <property type="entry name" value="35EXOc"/>
    <property type="match status" value="1"/>
</dbReference>
<accession>I9WCB0</accession>
<dbReference type="PANTHER" id="PTHR10133:SF27">
    <property type="entry name" value="DNA POLYMERASE NU"/>
    <property type="match status" value="1"/>
</dbReference>
<dbReference type="NCBIfam" id="NF004397">
    <property type="entry name" value="PRK05755.1"/>
    <property type="match status" value="1"/>
</dbReference>
<dbReference type="GO" id="GO:0003887">
    <property type="term" value="F:DNA-directed DNA polymerase activity"/>
    <property type="evidence" value="ECO:0007669"/>
    <property type="project" value="UniProtKB-UniRule"/>
</dbReference>
<dbReference type="GO" id="GO:0006261">
    <property type="term" value="P:DNA-templated DNA replication"/>
    <property type="evidence" value="ECO:0007669"/>
    <property type="project" value="UniProtKB-UniRule"/>
</dbReference>
<comment type="similarity">
    <text evidence="1 16">Belongs to the DNA polymerase type-A family.</text>
</comment>
<dbReference type="InterPro" id="IPR043502">
    <property type="entry name" value="DNA/RNA_pol_sf"/>
</dbReference>
<dbReference type="SMART" id="SM00482">
    <property type="entry name" value="POLAc"/>
    <property type="match status" value="1"/>
</dbReference>
<evidence type="ECO:0000256" key="13">
    <source>
        <dbReference type="ARBA" id="ARBA00023204"/>
    </source>
</evidence>
<evidence type="ECO:0000256" key="1">
    <source>
        <dbReference type="ARBA" id="ARBA00007705"/>
    </source>
</evidence>
<dbReference type="InterPro" id="IPR008918">
    <property type="entry name" value="HhH2"/>
</dbReference>
<dbReference type="InterPro" id="IPR012337">
    <property type="entry name" value="RNaseH-like_sf"/>
</dbReference>
<reference evidence="20 21" key="1">
    <citation type="journal article" date="2013" name="Pathog. Dis.">
        <title>Genome sequences of 65 Helicobacter pylori strains isolated from asymptomatic individuals and patients with gastric cancer, peptic ulcer disease, or gastritis.</title>
        <authorList>
            <person name="Blanchard T.G."/>
            <person name="Czinn S.J."/>
            <person name="Correa P."/>
            <person name="Nakazawa T."/>
            <person name="Keelan M."/>
            <person name="Morningstar L."/>
            <person name="Santana-Cruz I."/>
            <person name="Maroo A."/>
            <person name="McCracken C."/>
            <person name="Shefchek K."/>
            <person name="Daugherty S."/>
            <person name="Song Y."/>
            <person name="Fraser C.M."/>
            <person name="Fricke W.F."/>
        </authorList>
    </citation>
    <scope>NUCLEOTIDE SEQUENCE [LARGE SCALE GENOMIC DNA]</scope>
    <source>
        <strain evidence="20 21">Hp P-4</strain>
    </source>
</reference>
<dbReference type="SUPFAM" id="SSF56672">
    <property type="entry name" value="DNA/RNA polymerases"/>
    <property type="match status" value="1"/>
</dbReference>
<dbReference type="RefSeq" id="WP_000437619.1">
    <property type="nucleotide sequence ID" value="NZ_AKPL01000001.1"/>
</dbReference>
<evidence type="ECO:0000256" key="11">
    <source>
        <dbReference type="ARBA" id="ARBA00022932"/>
    </source>
</evidence>
<dbReference type="InterPro" id="IPR029060">
    <property type="entry name" value="PIN-like_dom_sf"/>
</dbReference>
<evidence type="ECO:0000256" key="14">
    <source>
        <dbReference type="ARBA" id="ARBA00049244"/>
    </source>
</evidence>
<feature type="domain" description="DNA-directed DNA polymerase family A palm" evidence="19">
    <location>
        <begin position="651"/>
        <end position="853"/>
    </location>
</feature>
<dbReference type="InterPro" id="IPR002562">
    <property type="entry name" value="3'-5'_exonuclease_dom"/>
</dbReference>
<dbReference type="Pfam" id="PF02739">
    <property type="entry name" value="5_3_exonuc_N"/>
    <property type="match status" value="1"/>
</dbReference>
<evidence type="ECO:0000256" key="8">
    <source>
        <dbReference type="ARBA" id="ARBA00022763"/>
    </source>
</evidence>
<dbReference type="InterPro" id="IPR036279">
    <property type="entry name" value="5-3_exonuclease_C_sf"/>
</dbReference>
<proteinExistence type="inferred from homology"/>
<dbReference type="FunFam" id="1.10.150.20:FF:000003">
    <property type="entry name" value="DNA polymerase I"/>
    <property type="match status" value="1"/>
</dbReference>
<keyword evidence="13 16" id="KW-0234">DNA repair</keyword>
<dbReference type="InterPro" id="IPR020046">
    <property type="entry name" value="5-3_exonucl_a-hlix_arch_N"/>
</dbReference>
<dbReference type="SUPFAM" id="SSF88723">
    <property type="entry name" value="PIN domain-like"/>
    <property type="match status" value="1"/>
</dbReference>
<dbReference type="EC" id="2.7.7.7" evidence="2 15"/>
<dbReference type="CDD" id="cd09898">
    <property type="entry name" value="H3TH_53EXO"/>
    <property type="match status" value="1"/>
</dbReference>
<feature type="domain" description="3'-5' exonuclease" evidence="17">
    <location>
        <begin position="318"/>
        <end position="489"/>
    </location>
</feature>
<dbReference type="SMART" id="SM00279">
    <property type="entry name" value="HhH2"/>
    <property type="match status" value="1"/>
</dbReference>
<dbReference type="InterPro" id="IPR020045">
    <property type="entry name" value="DNA_polI_H3TH"/>
</dbReference>
<keyword evidence="7" id="KW-0540">Nuclease</keyword>
<dbReference type="InterPro" id="IPR002421">
    <property type="entry name" value="5-3_exonuclease"/>
</dbReference>
<dbReference type="GO" id="GO:0003677">
    <property type="term" value="F:DNA binding"/>
    <property type="evidence" value="ECO:0007669"/>
    <property type="project" value="UniProtKB-UniRule"/>
</dbReference>
<dbReference type="InterPro" id="IPR018320">
    <property type="entry name" value="DNA_polymerase_1"/>
</dbReference>
<sequence length="891" mass="101803">MEQPVIKEGTLALIDTFAYLFRSYYMSVKTKPLTNDKGFPTGLLTGLVGMVKKFYKDRKNMPFIVFALESHIKTKRAEKLGEYKQNRKDAPKEMLLQIPIALEWLQKMGFTCVEISGFEADDVIASLATLSPYKTRIYSKDKDFNQLLSDKIALFDGKTEFLAKDCVEKYGILPSQFTDYQGIVGDSSDNYKGIKGIGSKNAKELLQQLGSLEKIYENLDLAKNLLSPKMYQALIQDKESAFLSKELATLERGCIKEFDFSSCAFPSENPLLRIKDELKEYGFISTLRDLENSPLIVESAPILNNAPTLDNAPKKSRMIVLENTVPLSMFLEKLKNSNARVFMRLVLDKDKKVLALAFLLQDQGYFLPLEEALFSPFSLEFLQNAFSQMLQHACIIGHDLKPLLSFLKAKYQVSLENIHIQDTQILAFLKNPEKVGFDEVLKEYLKEDLIPHEKIKDFKTKSKAEKSELLNTELNALKRLCEYFETGGLEEGLLTLARDIETPFVKVLMGMEFQGFKIDAPYFKRLEQEFKDELNVLERQILDLIGVDFNLNSPKQLSEVLYEKLGLPKNKSHSTDEKNLLKILDKHPSIPLILEYRELNKLFNTYTTPLLRLKDKDDKIHTTFIQTGTATGRLSSHSPNLQNIPVRSPKGLLIRKGFIASSKEYCLLGVDYSQIELRLLAHFSQDKDLMEAFLKGRDIHLETSKALFGEDLAKEKRSIAKSINFGLVYGMGSKKLSETLSIPLSEAKSYIEAYFKRFPSIKDYLNGMREEILKTSKAFTLLGRYRVFDFTGANDYIKGNYLREGVNAIFQGSTSDLLKLGMLKVSERFKNNPSVRLLLQVHDELIFEIEEKNAPELQQEIQRILNDEVYPLRVPLETSAFIAKRWNELKG</sequence>
<dbReference type="Gene3D" id="1.20.1060.10">
    <property type="entry name" value="Taq DNA Polymerase, Chain T, domain 4"/>
    <property type="match status" value="1"/>
</dbReference>
<evidence type="ECO:0000256" key="2">
    <source>
        <dbReference type="ARBA" id="ARBA00012417"/>
    </source>
</evidence>
<evidence type="ECO:0000256" key="4">
    <source>
        <dbReference type="ARBA" id="ARBA00022679"/>
    </source>
</evidence>
<gene>
    <name evidence="16 20" type="primary">polA</name>
    <name evidence="20" type="ORF">HPHPP4_0031</name>
</gene>
<dbReference type="CDD" id="cd08637">
    <property type="entry name" value="DNA_pol_A_pol_I_C"/>
    <property type="match status" value="1"/>
</dbReference>
<dbReference type="SUPFAM" id="SSF47807">
    <property type="entry name" value="5' to 3' exonuclease, C-terminal subdomain"/>
    <property type="match status" value="1"/>
</dbReference>
<dbReference type="PRINTS" id="PR00868">
    <property type="entry name" value="DNAPOLI"/>
</dbReference>
<comment type="catalytic activity">
    <reaction evidence="14 16">
        <text>DNA(n) + a 2'-deoxyribonucleoside 5'-triphosphate = DNA(n+1) + diphosphate</text>
        <dbReference type="Rhea" id="RHEA:22508"/>
        <dbReference type="Rhea" id="RHEA-COMP:17339"/>
        <dbReference type="Rhea" id="RHEA-COMP:17340"/>
        <dbReference type="ChEBI" id="CHEBI:33019"/>
        <dbReference type="ChEBI" id="CHEBI:61560"/>
        <dbReference type="ChEBI" id="CHEBI:173112"/>
        <dbReference type="EC" id="2.7.7.7"/>
    </reaction>
</comment>
<keyword evidence="4 16" id="KW-0808">Transferase</keyword>
<dbReference type="InterPro" id="IPR019760">
    <property type="entry name" value="DNA-dir_DNA_pol_A_CS"/>
</dbReference>
<dbReference type="EMBL" id="AKPL01000001">
    <property type="protein sequence ID" value="EJC03567.1"/>
    <property type="molecule type" value="Genomic_DNA"/>
</dbReference>
<dbReference type="PATRIC" id="fig|992075.3.peg.31"/>
<keyword evidence="10" id="KW-0269">Exonuclease</keyword>
<dbReference type="PROSITE" id="PS00447">
    <property type="entry name" value="DNA_POLYMERASE_A"/>
    <property type="match status" value="1"/>
</dbReference>
<dbReference type="GO" id="GO:0006302">
    <property type="term" value="P:double-strand break repair"/>
    <property type="evidence" value="ECO:0007669"/>
    <property type="project" value="TreeGrafter"/>
</dbReference>
<dbReference type="FunFam" id="3.30.420.10:FF:000214">
    <property type="entry name" value="DNA polymerase I"/>
    <property type="match status" value="1"/>
</dbReference>
<keyword evidence="11 16" id="KW-0239">DNA-directed DNA polymerase</keyword>
<evidence type="ECO:0000259" key="17">
    <source>
        <dbReference type="SMART" id="SM00474"/>
    </source>
</evidence>
<dbReference type="Gene3D" id="3.30.70.370">
    <property type="match status" value="1"/>
</dbReference>
<keyword evidence="12 16" id="KW-0238">DNA-binding</keyword>
<protein>
    <recommendedName>
        <fullName evidence="3 15">DNA polymerase I</fullName>
        <ecNumber evidence="2 15">2.7.7.7</ecNumber>
    </recommendedName>
</protein>
<dbReference type="InterPro" id="IPR001098">
    <property type="entry name" value="DNA-dir_DNA_pol_A_palm_dom"/>
</dbReference>
<evidence type="ECO:0000259" key="19">
    <source>
        <dbReference type="SMART" id="SM00482"/>
    </source>
</evidence>
<dbReference type="Gene3D" id="3.40.50.1010">
    <property type="entry name" value="5'-nuclease"/>
    <property type="match status" value="1"/>
</dbReference>
<evidence type="ECO:0000259" key="18">
    <source>
        <dbReference type="SMART" id="SM00475"/>
    </source>
</evidence>
<dbReference type="Gene3D" id="3.30.420.10">
    <property type="entry name" value="Ribonuclease H-like superfamily/Ribonuclease H"/>
    <property type="match status" value="1"/>
</dbReference>
<evidence type="ECO:0000256" key="10">
    <source>
        <dbReference type="ARBA" id="ARBA00022839"/>
    </source>
</evidence>
<evidence type="ECO:0000313" key="21">
    <source>
        <dbReference type="Proteomes" id="UP000004561"/>
    </source>
</evidence>
<name>I9WCB0_HELPX</name>
<dbReference type="PANTHER" id="PTHR10133">
    <property type="entry name" value="DNA POLYMERASE I"/>
    <property type="match status" value="1"/>
</dbReference>
<dbReference type="Gene3D" id="1.10.150.20">
    <property type="entry name" value="5' to 3' exonuclease, C-terminal subdomain"/>
    <property type="match status" value="2"/>
</dbReference>
<dbReference type="Pfam" id="PF01367">
    <property type="entry name" value="5_3_exonuc"/>
    <property type="match status" value="1"/>
</dbReference>
<evidence type="ECO:0000256" key="7">
    <source>
        <dbReference type="ARBA" id="ARBA00022722"/>
    </source>
</evidence>
<dbReference type="FunFam" id="1.10.150.20:FF:000002">
    <property type="entry name" value="DNA polymerase I"/>
    <property type="match status" value="1"/>
</dbReference>
<dbReference type="Pfam" id="PF00476">
    <property type="entry name" value="DNA_pol_A"/>
    <property type="match status" value="1"/>
</dbReference>
<evidence type="ECO:0000256" key="6">
    <source>
        <dbReference type="ARBA" id="ARBA00022705"/>
    </source>
</evidence>
<comment type="caution">
    <text evidence="20">The sequence shown here is derived from an EMBL/GenBank/DDBJ whole genome shotgun (WGS) entry which is preliminary data.</text>
</comment>
<dbReference type="GO" id="GO:0008409">
    <property type="term" value="F:5'-3' exonuclease activity"/>
    <property type="evidence" value="ECO:0007669"/>
    <property type="project" value="InterPro"/>
</dbReference>
<evidence type="ECO:0000256" key="9">
    <source>
        <dbReference type="ARBA" id="ARBA00022801"/>
    </source>
</evidence>
<evidence type="ECO:0000256" key="16">
    <source>
        <dbReference type="RuleBase" id="RU004460"/>
    </source>
</evidence>
<dbReference type="SMART" id="SM00475">
    <property type="entry name" value="53EXOc"/>
    <property type="match status" value="1"/>
</dbReference>
<dbReference type="InterPro" id="IPR002298">
    <property type="entry name" value="DNA_polymerase_A"/>
</dbReference>
<dbReference type="Proteomes" id="UP000004561">
    <property type="component" value="Unassembled WGS sequence"/>
</dbReference>
<dbReference type="GO" id="GO:0008408">
    <property type="term" value="F:3'-5' exonuclease activity"/>
    <property type="evidence" value="ECO:0007669"/>
    <property type="project" value="InterPro"/>
</dbReference>
<dbReference type="CDD" id="cd09859">
    <property type="entry name" value="PIN_53EXO"/>
    <property type="match status" value="1"/>
</dbReference>
<keyword evidence="5 16" id="KW-0548">Nucleotidyltransferase</keyword>
<evidence type="ECO:0000256" key="15">
    <source>
        <dbReference type="NCBIfam" id="TIGR00593"/>
    </source>
</evidence>